<dbReference type="PIRSF" id="PIRSF000071">
    <property type="entry name" value="Rubredoxin"/>
    <property type="match status" value="1"/>
</dbReference>
<feature type="binding site" evidence="7">
    <location>
        <position position="39"/>
    </location>
    <ligand>
        <name>Fe cation</name>
        <dbReference type="ChEBI" id="CHEBI:24875"/>
    </ligand>
</feature>
<dbReference type="CDD" id="cd00730">
    <property type="entry name" value="rubredoxin"/>
    <property type="match status" value="1"/>
</dbReference>
<dbReference type="InterPro" id="IPR050526">
    <property type="entry name" value="Rubredoxin_ET"/>
</dbReference>
<organism evidence="9 10">
    <name type="scientific">Candidatus Anaerotruncus excrementipullorum</name>
    <dbReference type="NCBI Taxonomy" id="2838465"/>
    <lineage>
        <taxon>Bacteria</taxon>
        <taxon>Bacillati</taxon>
        <taxon>Bacillota</taxon>
        <taxon>Clostridia</taxon>
        <taxon>Eubacteriales</taxon>
        <taxon>Oscillospiraceae</taxon>
        <taxon>Anaerotruncus</taxon>
    </lineage>
</organism>
<keyword evidence="3 6" id="KW-0479">Metal-binding</keyword>
<evidence type="ECO:0000313" key="10">
    <source>
        <dbReference type="Proteomes" id="UP000886800"/>
    </source>
</evidence>
<reference evidence="9" key="1">
    <citation type="journal article" date="2021" name="PeerJ">
        <title>Extensive microbial diversity within the chicken gut microbiome revealed by metagenomics and culture.</title>
        <authorList>
            <person name="Gilroy R."/>
            <person name="Ravi A."/>
            <person name="Getino M."/>
            <person name="Pursley I."/>
            <person name="Horton D.L."/>
            <person name="Alikhan N.F."/>
            <person name="Baker D."/>
            <person name="Gharbi K."/>
            <person name="Hall N."/>
            <person name="Watson M."/>
            <person name="Adriaenssens E.M."/>
            <person name="Foster-Nyarko E."/>
            <person name="Jarju S."/>
            <person name="Secka A."/>
            <person name="Antonio M."/>
            <person name="Oren A."/>
            <person name="Chaudhuri R.R."/>
            <person name="La Ragione R."/>
            <person name="Hildebrand F."/>
            <person name="Pallen M.J."/>
        </authorList>
    </citation>
    <scope>NUCLEOTIDE SEQUENCE</scope>
    <source>
        <strain evidence="9">CHK188-5543</strain>
    </source>
</reference>
<dbReference type="FunFam" id="2.20.28.10:FF:000001">
    <property type="entry name" value="Rubredoxin"/>
    <property type="match status" value="1"/>
</dbReference>
<dbReference type="PANTHER" id="PTHR47627:SF1">
    <property type="entry name" value="RUBREDOXIN-1-RELATED"/>
    <property type="match status" value="1"/>
</dbReference>
<keyword evidence="4 6" id="KW-0249">Electron transport</keyword>
<evidence type="ECO:0000256" key="3">
    <source>
        <dbReference type="ARBA" id="ARBA00022723"/>
    </source>
</evidence>
<comment type="caution">
    <text evidence="9">The sequence shown here is derived from an EMBL/GenBank/DDBJ whole genome shotgun (WGS) entry which is preliminary data.</text>
</comment>
<evidence type="ECO:0000256" key="6">
    <source>
        <dbReference type="PIRNR" id="PIRNR000071"/>
    </source>
</evidence>
<feature type="binding site" evidence="7">
    <location>
        <position position="6"/>
    </location>
    <ligand>
        <name>Fe cation</name>
        <dbReference type="ChEBI" id="CHEBI:24875"/>
    </ligand>
</feature>
<dbReference type="AlphaFoldDB" id="A0A9D2B6F6"/>
<dbReference type="GO" id="GO:0009055">
    <property type="term" value="F:electron transfer activity"/>
    <property type="evidence" value="ECO:0007669"/>
    <property type="project" value="InterPro"/>
</dbReference>
<dbReference type="InterPro" id="IPR024935">
    <property type="entry name" value="Rubredoxin_dom"/>
</dbReference>
<dbReference type="PROSITE" id="PS50903">
    <property type="entry name" value="RUBREDOXIN_LIKE"/>
    <property type="match status" value="1"/>
</dbReference>
<comment type="similarity">
    <text evidence="1 6">Belongs to the rubredoxin family.</text>
</comment>
<dbReference type="Pfam" id="PF00301">
    <property type="entry name" value="Rubredoxin"/>
    <property type="match status" value="1"/>
</dbReference>
<accession>A0A9D2B6F6</accession>
<sequence length="54" mass="5977">MKKYICTICSFVYDEALGLPDQGIAPGTKWEDVPDDFVCPDCGVGKDMFEEVAE</sequence>
<dbReference type="InterPro" id="IPR024922">
    <property type="entry name" value="Rubredoxin"/>
</dbReference>
<dbReference type="GO" id="GO:0043448">
    <property type="term" value="P:alkane catabolic process"/>
    <property type="evidence" value="ECO:0007669"/>
    <property type="project" value="TreeGrafter"/>
</dbReference>
<dbReference type="SUPFAM" id="SSF57802">
    <property type="entry name" value="Rubredoxin-like"/>
    <property type="match status" value="1"/>
</dbReference>
<keyword evidence="5 6" id="KW-0408">Iron</keyword>
<evidence type="ECO:0000313" key="9">
    <source>
        <dbReference type="EMBL" id="HIX65050.1"/>
    </source>
</evidence>
<dbReference type="EMBL" id="DXES01000046">
    <property type="protein sequence ID" value="HIX65050.1"/>
    <property type="molecule type" value="Genomic_DNA"/>
</dbReference>
<comment type="cofactor">
    <cofactor evidence="6 7">
        <name>Fe(3+)</name>
        <dbReference type="ChEBI" id="CHEBI:29034"/>
    </cofactor>
    <text evidence="6 7">Binds 1 Fe(3+) ion per subunit.</text>
</comment>
<evidence type="ECO:0000256" key="7">
    <source>
        <dbReference type="PIRSR" id="PIRSR000071-1"/>
    </source>
</evidence>
<protein>
    <recommendedName>
        <fullName evidence="6">Rubredoxin</fullName>
    </recommendedName>
</protein>
<gene>
    <name evidence="9" type="ORF">H9736_02255</name>
</gene>
<feature type="binding site" evidence="7">
    <location>
        <position position="42"/>
    </location>
    <ligand>
        <name>Fe cation</name>
        <dbReference type="ChEBI" id="CHEBI:24875"/>
    </ligand>
</feature>
<name>A0A9D2B6F6_9FIRM</name>
<reference evidence="9" key="2">
    <citation type="submission" date="2021-04" db="EMBL/GenBank/DDBJ databases">
        <authorList>
            <person name="Gilroy R."/>
        </authorList>
    </citation>
    <scope>NUCLEOTIDE SEQUENCE</scope>
    <source>
        <strain evidence="9">CHK188-5543</strain>
    </source>
</reference>
<dbReference type="PRINTS" id="PR00163">
    <property type="entry name" value="RUBREDOXIN"/>
</dbReference>
<proteinExistence type="inferred from homology"/>
<evidence type="ECO:0000259" key="8">
    <source>
        <dbReference type="PROSITE" id="PS50903"/>
    </source>
</evidence>
<evidence type="ECO:0000256" key="4">
    <source>
        <dbReference type="ARBA" id="ARBA00022982"/>
    </source>
</evidence>
<dbReference type="Proteomes" id="UP000886800">
    <property type="component" value="Unassembled WGS sequence"/>
</dbReference>
<feature type="domain" description="Rubredoxin-like" evidence="8">
    <location>
        <begin position="1"/>
        <end position="52"/>
    </location>
</feature>
<evidence type="ECO:0000256" key="5">
    <source>
        <dbReference type="ARBA" id="ARBA00023004"/>
    </source>
</evidence>
<dbReference type="PANTHER" id="PTHR47627">
    <property type="entry name" value="RUBREDOXIN"/>
    <property type="match status" value="1"/>
</dbReference>
<keyword evidence="2 6" id="KW-0813">Transport</keyword>
<dbReference type="Gene3D" id="2.20.28.10">
    <property type="match status" value="1"/>
</dbReference>
<dbReference type="InterPro" id="IPR024934">
    <property type="entry name" value="Rubredoxin-like_dom"/>
</dbReference>
<feature type="binding site" evidence="7">
    <location>
        <position position="9"/>
    </location>
    <ligand>
        <name>Fe cation</name>
        <dbReference type="ChEBI" id="CHEBI:24875"/>
    </ligand>
</feature>
<evidence type="ECO:0000256" key="1">
    <source>
        <dbReference type="ARBA" id="ARBA00005337"/>
    </source>
</evidence>
<evidence type="ECO:0000256" key="2">
    <source>
        <dbReference type="ARBA" id="ARBA00022448"/>
    </source>
</evidence>
<dbReference type="GO" id="GO:0005506">
    <property type="term" value="F:iron ion binding"/>
    <property type="evidence" value="ECO:0007669"/>
    <property type="project" value="InterPro"/>
</dbReference>